<dbReference type="FunFam" id="3.30.160.60:FF:000448">
    <property type="entry name" value="RE1-silencing transcription factor A"/>
    <property type="match status" value="1"/>
</dbReference>
<feature type="compositionally biased region" description="Low complexity" evidence="11">
    <location>
        <begin position="229"/>
        <end position="243"/>
    </location>
</feature>
<feature type="compositionally biased region" description="Basic residues" evidence="11">
    <location>
        <begin position="1273"/>
        <end position="1282"/>
    </location>
</feature>
<dbReference type="SMART" id="SM00355">
    <property type="entry name" value="ZnF_C2H2"/>
    <property type="match status" value="15"/>
</dbReference>
<dbReference type="OMA" id="DMGEQTT"/>
<feature type="domain" description="C2H2-type" evidence="12">
    <location>
        <begin position="1622"/>
        <end position="1650"/>
    </location>
</feature>
<keyword evidence="9" id="KW-0539">Nucleus</keyword>
<dbReference type="Gene3D" id="3.30.160.60">
    <property type="entry name" value="Classic Zinc Finger"/>
    <property type="match status" value="12"/>
</dbReference>
<evidence type="ECO:0000256" key="4">
    <source>
        <dbReference type="ARBA" id="ARBA00022771"/>
    </source>
</evidence>
<feature type="domain" description="C2H2-type" evidence="12">
    <location>
        <begin position="758"/>
        <end position="785"/>
    </location>
</feature>
<evidence type="ECO:0000256" key="8">
    <source>
        <dbReference type="ARBA" id="ARBA00023163"/>
    </source>
</evidence>
<feature type="compositionally biased region" description="Basic residues" evidence="11">
    <location>
        <begin position="1097"/>
        <end position="1106"/>
    </location>
</feature>
<feature type="compositionally biased region" description="Basic and acidic residues" evidence="11">
    <location>
        <begin position="121"/>
        <end position="133"/>
    </location>
</feature>
<sequence length="1873" mass="206715">MAPSANNDPNDSSSADGEPQQTLLMATVNPEATQMENQEDSRNDSVYDFNEMAQSANNDPNDSSSADGEPQQTLLMATVNPEATANGTDGAQVNFVTTPTTTAQTPTTTGGRKKSFSNKRIKQENQEDSRNDSVYDFNEMAPSANNDPNDSSSADGEPQQTLLMATVNPEATADGTDGAQVNFVTAPTTTAQTPTTTGGRKKSFSNKRIKQENQEDSRNDSVYDFNEMAPSANNDPNDSSSADGEPQQTLLMATVNPEATANGTDGAQVNFVTTPTTTAQTPTTTGGRKKSFSNKRIKQENQEDSRNDSVYDFNEMAPSANNDPNDPSSADGEPQQTLVMATVNPEATADGTDEAQVNFVTTPATTAQLPTTTGGRKRSLRNKRVKQKNEEDSRSNANVDSSIDATVQNNERMDDNDDPHSKTPIIIRKTRANRTKSGDSTEKKKEASTTSNVLMSSDANVDSSIDATVQDDEPMDDDDDPDFKIPVTTRTTRAKRTKSSESTGKKAKASSSSNALMSSPSMSSGGSNVHVCKLCNFKSSKRSLLTRHLKSHSEDRPHKCSICELGFKTLSLLQNHVNTHNGVLPHQCNFCDVSFKTSGALVRHIRYRHTHEKPHRCKECDYASALSFNLKRHMRCHTGEKPHQCNFCDAAFTTSSDLIRHIRYRHTHEKPHRCKECDYASVELNQLKRHMRCHTGEKPYVCDVCHQRFTRSNSLKVHRLIHTGNKPIFKCEFCPTTCGRKTDLRIHVQKLHSSDKMLTCKRCDQSFPDRYQYKLHWKTHEGEKCFKCDLCNYASVSARHLESHMLIHTNQKPFKCDLLGVNSRLAGNEVVLVNITGGATIGDATTTTFTSNTTMICDIIYTIEGQNLTDNIVLAAESGEQGEQEGNYSTFMVVDNASQQQLYLYVADPNDPSSADGEFQQTLVMATVNPEATTDGSDEDKVNFVTTATQEHRRKRSLRNKRQNDISYYEFNEMAPSANERSNANVDSSIDATDEDKVNFVTTATQEHRRKKSLNNKRIKQENQEDSRNDSVYDFNEMAQSANNDSNDPSSADGEPQQTLLMATVNPEATADGTDGAQVNFVTAPTTTAQTPTTTGGRKKSFSNKRIKQENQEDSRNDSVYDFNEMAPSANNDPNDSSSADGEPQQTLLMATVNPEATADGTDGAQVNFVTTPTTTAQTPTTTGGRKKSFSNKRIKQENQEDSRNDSVYDFNEMAPSANNDPNDPSSADGEPQQTLLMATVNPEATADGTDGAQVNFVTTPTTTAQTPTTTGGRKKSFSNKRIKQENQEDSRNDSVYDFNEMAPSANNDPNDSSSADGEPQQTLLMATVNPEANADDTDGAQVNFVTTPTTTAQTPTTTGGRKKSFSNKRIKQENQEDSRNDSVYDFNEMAPSANNDPNDSSSADGEPQQTLVMATVNHEATADGTDEAQVNFVTTPATTAQLPTTTGGRKRSLRNKRVKQKNEEDSRSNANVDSSIDATVQNNERMDDNDDPHSKTPIIIRKTRANRTKSGDSTEKKKEASTTSNVLMSSDANVDSSIDATVQDDEPMDDDDDPDFKIPVTTRTTRAKRTKSSESTGKKAKASSSSNALMSSPSMSSGGSNVHTLSLLQNHVNTHNGVRPHQCNFCDAAFTASCALVRHIRYRHTHEKPHRCKECDYASALSFNFVMRFGEKTSMQFFNSLKDHRLIHTGNKPIFKCEFCPTTCGRKTDLRIHVQKLHTSDKMLTCKREKCFKCDLCNYASDLAQHLKSHMLIHTNKKPFKCDVCDLSFRKKQLLKRHKNIYHNPNYVPPTPKEKTLECSQCKKAFRYKGNLIRHMLYEHPEPASINTDSTIAITIDPQTAAAPPRTSIPQTISRTRRVTRSASKTSVAKYF</sequence>
<comment type="subcellular location">
    <subcellularLocation>
        <location evidence="1">Nucleus</location>
    </subcellularLocation>
</comment>
<dbReference type="Pfam" id="PF00096">
    <property type="entry name" value="zf-C2H2"/>
    <property type="match status" value="7"/>
</dbReference>
<feature type="region of interest" description="Disordered" evidence="11">
    <location>
        <begin position="1245"/>
        <end position="1319"/>
    </location>
</feature>
<feature type="region of interest" description="Disordered" evidence="11">
    <location>
        <begin position="1157"/>
        <end position="1231"/>
    </location>
</feature>
<feature type="region of interest" description="Disordered" evidence="11">
    <location>
        <begin position="1333"/>
        <end position="1407"/>
    </location>
</feature>
<feature type="compositionally biased region" description="Polar residues" evidence="11">
    <location>
        <begin position="319"/>
        <end position="339"/>
    </location>
</feature>
<feature type="compositionally biased region" description="Basic and acidic residues" evidence="11">
    <location>
        <begin position="1371"/>
        <end position="1383"/>
    </location>
</feature>
<feature type="compositionally biased region" description="Low complexity" evidence="11">
    <location>
        <begin position="361"/>
        <end position="373"/>
    </location>
</feature>
<keyword evidence="5" id="KW-0862">Zinc</keyword>
<dbReference type="Proteomes" id="UP001142055">
    <property type="component" value="Chromosome 2"/>
</dbReference>
<feature type="compositionally biased region" description="Low complexity" evidence="11">
    <location>
        <begin position="1435"/>
        <end position="1447"/>
    </location>
</feature>
<feature type="compositionally biased region" description="Low complexity" evidence="11">
    <location>
        <begin position="1171"/>
        <end position="1183"/>
    </location>
</feature>
<keyword evidence="3" id="KW-0677">Repeat</keyword>
<feature type="domain" description="C2H2-type" evidence="12">
    <location>
        <begin position="786"/>
        <end position="813"/>
    </location>
</feature>
<feature type="compositionally biased region" description="Low complexity" evidence="11">
    <location>
        <begin position="141"/>
        <end position="155"/>
    </location>
</feature>
<evidence type="ECO:0000256" key="7">
    <source>
        <dbReference type="ARBA" id="ARBA00023125"/>
    </source>
</evidence>
<dbReference type="GO" id="GO:0000978">
    <property type="term" value="F:RNA polymerase II cis-regulatory region sequence-specific DNA binding"/>
    <property type="evidence" value="ECO:0007669"/>
    <property type="project" value="TreeGrafter"/>
</dbReference>
<feature type="compositionally biased region" description="Polar residues" evidence="11">
    <location>
        <begin position="246"/>
        <end position="272"/>
    </location>
</feature>
<feature type="compositionally biased region" description="Basic residues" evidence="11">
    <location>
        <begin position="111"/>
        <end position="120"/>
    </location>
</feature>
<evidence type="ECO:0000256" key="6">
    <source>
        <dbReference type="ARBA" id="ARBA00023015"/>
    </source>
</evidence>
<dbReference type="PANTHER" id="PTHR24393">
    <property type="entry name" value="ZINC FINGER PROTEIN"/>
    <property type="match status" value="1"/>
</dbReference>
<evidence type="ECO:0000259" key="12">
    <source>
        <dbReference type="PROSITE" id="PS50157"/>
    </source>
</evidence>
<keyword evidence="2" id="KW-0479">Metal-binding</keyword>
<feature type="compositionally biased region" description="Low complexity" evidence="11">
    <location>
        <begin position="1127"/>
        <end position="1141"/>
    </location>
</feature>
<feature type="domain" description="C2H2-type" evidence="12">
    <location>
        <begin position="1798"/>
        <end position="1826"/>
    </location>
</feature>
<feature type="compositionally biased region" description="Basic and acidic residues" evidence="11">
    <location>
        <begin position="209"/>
        <end position="221"/>
    </location>
</feature>
<feature type="compositionally biased region" description="Low complexity" evidence="11">
    <location>
        <begin position="1583"/>
        <end position="1601"/>
    </location>
</feature>
<feature type="compositionally biased region" description="Polar residues" evidence="11">
    <location>
        <begin position="1469"/>
        <end position="1484"/>
    </location>
</feature>
<dbReference type="PANTHER" id="PTHR24393:SF165">
    <property type="entry name" value="ZINC FINGER PROTEIN 555-LIKE"/>
    <property type="match status" value="1"/>
</dbReference>
<evidence type="ECO:0000256" key="9">
    <source>
        <dbReference type="ARBA" id="ARBA00023242"/>
    </source>
</evidence>
<dbReference type="EMBL" id="JAPWDV010000002">
    <property type="protein sequence ID" value="KAJ6220840.1"/>
    <property type="molecule type" value="Genomic_DNA"/>
</dbReference>
<feature type="compositionally biased region" description="Basic residues" evidence="11">
    <location>
        <begin position="1361"/>
        <end position="1370"/>
    </location>
</feature>
<feature type="region of interest" description="Disordered" evidence="11">
    <location>
        <begin position="970"/>
        <end position="1031"/>
    </location>
</feature>
<feature type="compositionally biased region" description="Basic and acidic residues" evidence="11">
    <location>
        <begin position="1019"/>
        <end position="1031"/>
    </location>
</feature>
<dbReference type="GO" id="GO:0005634">
    <property type="term" value="C:nucleus"/>
    <property type="evidence" value="ECO:0007669"/>
    <property type="project" value="UniProtKB-SubCell"/>
</dbReference>
<feature type="compositionally biased region" description="Low complexity" evidence="11">
    <location>
        <begin position="185"/>
        <end position="197"/>
    </location>
</feature>
<dbReference type="PROSITE" id="PS00028">
    <property type="entry name" value="ZINC_FINGER_C2H2_1"/>
    <property type="match status" value="10"/>
</dbReference>
<proteinExistence type="predicted"/>
<dbReference type="FunFam" id="3.30.160.60:FF:000255">
    <property type="entry name" value="Zinc finger and AT-hook domain containing"/>
    <property type="match status" value="1"/>
</dbReference>
<feature type="compositionally biased region" description="Polar residues" evidence="11">
    <location>
        <begin position="70"/>
        <end position="96"/>
    </location>
</feature>
<feature type="domain" description="C2H2-type" evidence="12">
    <location>
        <begin position="700"/>
        <end position="727"/>
    </location>
</feature>
<keyword evidence="7" id="KW-0238">DNA-binding</keyword>
<feature type="compositionally biased region" description="Basic residues" evidence="11">
    <location>
        <begin position="1449"/>
        <end position="1460"/>
    </location>
</feature>
<feature type="compositionally biased region" description="Basic and acidic residues" evidence="11">
    <location>
        <begin position="1510"/>
        <end position="1521"/>
    </location>
</feature>
<dbReference type="SUPFAM" id="SSF57667">
    <property type="entry name" value="beta-beta-alpha zinc fingers"/>
    <property type="match status" value="10"/>
</dbReference>
<feature type="compositionally biased region" description="Low complexity" evidence="11">
    <location>
        <begin position="1391"/>
        <end position="1405"/>
    </location>
</feature>
<feature type="compositionally biased region" description="Basic residues" evidence="11">
    <location>
        <begin position="199"/>
        <end position="208"/>
    </location>
</feature>
<feature type="compositionally biased region" description="Low complexity" evidence="11">
    <location>
        <begin position="1303"/>
        <end position="1317"/>
    </location>
</feature>
<keyword evidence="14" id="KW-1185">Reference proteome</keyword>
<evidence type="ECO:0000256" key="11">
    <source>
        <dbReference type="SAM" id="MobiDB-lite"/>
    </source>
</evidence>
<keyword evidence="8" id="KW-0804">Transcription</keyword>
<feature type="compositionally biased region" description="Basic and acidic residues" evidence="11">
    <location>
        <begin position="436"/>
        <end position="447"/>
    </location>
</feature>
<feature type="domain" description="C2H2-type" evidence="12">
    <location>
        <begin position="1696"/>
        <end position="1724"/>
    </location>
</feature>
<gene>
    <name evidence="13" type="ORF">RDWZM_006652</name>
</gene>
<feature type="domain" description="C2H2-type" evidence="12">
    <location>
        <begin position="672"/>
        <end position="699"/>
    </location>
</feature>
<feature type="compositionally biased region" description="Polar residues" evidence="11">
    <location>
        <begin position="979"/>
        <end position="991"/>
    </location>
</feature>
<feature type="compositionally biased region" description="Basic and acidic residues" evidence="11">
    <location>
        <begin position="1283"/>
        <end position="1295"/>
    </location>
</feature>
<keyword evidence="4 10" id="KW-0863">Zinc-finger</keyword>
<feature type="compositionally biased region" description="Basic residues" evidence="11">
    <location>
        <begin position="1008"/>
        <end position="1018"/>
    </location>
</feature>
<feature type="compositionally biased region" description="Basic and acidic residues" evidence="11">
    <location>
        <begin position="1107"/>
        <end position="1119"/>
    </location>
</feature>
<keyword evidence="6" id="KW-0805">Transcription regulation</keyword>
<feature type="compositionally biased region" description="Low complexity" evidence="11">
    <location>
        <begin position="1"/>
        <end position="16"/>
    </location>
</feature>
<feature type="compositionally biased region" description="Polar residues" evidence="11">
    <location>
        <begin position="19"/>
        <end position="36"/>
    </location>
</feature>
<feature type="domain" description="C2H2-type" evidence="12">
    <location>
        <begin position="558"/>
        <end position="585"/>
    </location>
</feature>
<accession>A0A9Q0RNS8</accession>
<feature type="compositionally biased region" description="Low complexity" evidence="11">
    <location>
        <begin position="97"/>
        <end position="109"/>
    </location>
</feature>
<feature type="compositionally biased region" description="Polar residues" evidence="11">
    <location>
        <begin position="1522"/>
        <end position="1541"/>
    </location>
</feature>
<evidence type="ECO:0000256" key="1">
    <source>
        <dbReference type="ARBA" id="ARBA00004123"/>
    </source>
</evidence>
<feature type="compositionally biased region" description="Basic residues" evidence="11">
    <location>
        <begin position="287"/>
        <end position="296"/>
    </location>
</feature>
<feature type="region of interest" description="Disordered" evidence="11">
    <location>
        <begin position="1434"/>
        <end position="1603"/>
    </location>
</feature>
<dbReference type="FunFam" id="3.30.160.60:FF:002321">
    <property type="entry name" value="Putative transcriptional repressor ctcf"/>
    <property type="match status" value="1"/>
</dbReference>
<feature type="compositionally biased region" description="Low complexity" evidence="11">
    <location>
        <begin position="273"/>
        <end position="285"/>
    </location>
</feature>
<feature type="compositionally biased region" description="Acidic residues" evidence="11">
    <location>
        <begin position="1543"/>
        <end position="1555"/>
    </location>
</feature>
<feature type="domain" description="C2H2-type" evidence="12">
    <location>
        <begin position="615"/>
        <end position="642"/>
    </location>
</feature>
<feature type="compositionally biased region" description="Low complexity" evidence="11">
    <location>
        <begin position="509"/>
        <end position="526"/>
    </location>
</feature>
<feature type="compositionally biased region" description="Polar residues" evidence="11">
    <location>
        <begin position="395"/>
        <end position="410"/>
    </location>
</feature>
<feature type="compositionally biased region" description="Polar residues" evidence="11">
    <location>
        <begin position="1217"/>
        <end position="1231"/>
    </location>
</feature>
<protein>
    <recommendedName>
        <fullName evidence="12">C2H2-type domain-containing protein</fullName>
    </recommendedName>
</protein>
<feature type="compositionally biased region" description="Basic and acidic residues" evidence="11">
    <location>
        <begin position="297"/>
        <end position="309"/>
    </location>
</feature>
<evidence type="ECO:0000256" key="3">
    <source>
        <dbReference type="ARBA" id="ARBA00022737"/>
    </source>
</evidence>
<feature type="region of interest" description="Disordered" evidence="11">
    <location>
        <begin position="1082"/>
        <end position="1143"/>
    </location>
</feature>
<feature type="compositionally biased region" description="Low complexity" evidence="11">
    <location>
        <begin position="53"/>
        <end position="67"/>
    </location>
</feature>
<evidence type="ECO:0000256" key="10">
    <source>
        <dbReference type="PROSITE-ProRule" id="PRU00042"/>
    </source>
</evidence>
<dbReference type="InterPro" id="IPR036236">
    <property type="entry name" value="Znf_C2H2_sf"/>
</dbReference>
<evidence type="ECO:0000256" key="5">
    <source>
        <dbReference type="ARBA" id="ARBA00022833"/>
    </source>
</evidence>
<feature type="compositionally biased region" description="Basic residues" evidence="11">
    <location>
        <begin position="375"/>
        <end position="386"/>
    </location>
</feature>
<feature type="region of interest" description="Disordered" evidence="11">
    <location>
        <begin position="1"/>
        <end position="526"/>
    </location>
</feature>
<feature type="domain" description="C2H2-type" evidence="12">
    <location>
        <begin position="729"/>
        <end position="757"/>
    </location>
</feature>
<dbReference type="FunFam" id="3.30.160.60:FF:000373">
    <property type="entry name" value="Putative transcriptional repressor ctcf"/>
    <property type="match status" value="3"/>
</dbReference>
<evidence type="ECO:0000313" key="13">
    <source>
        <dbReference type="EMBL" id="KAJ6220840.1"/>
    </source>
</evidence>
<dbReference type="GO" id="GO:0008270">
    <property type="term" value="F:zinc ion binding"/>
    <property type="evidence" value="ECO:0007669"/>
    <property type="project" value="UniProtKB-KW"/>
</dbReference>
<dbReference type="FunFam" id="3.30.160.60:FF:001289">
    <property type="entry name" value="Zinc finger protein 574"/>
    <property type="match status" value="1"/>
</dbReference>
<name>A0A9Q0RNS8_BLOTA</name>
<dbReference type="FunFam" id="3.30.160.60:FF:000420">
    <property type="entry name" value="Putative transcriptional repressor ctcf"/>
    <property type="match status" value="1"/>
</dbReference>
<feature type="compositionally biased region" description="Low complexity" evidence="11">
    <location>
        <begin position="1083"/>
        <end position="1095"/>
    </location>
</feature>
<dbReference type="InterPro" id="IPR013087">
    <property type="entry name" value="Znf_C2H2_type"/>
</dbReference>
<feature type="compositionally biased region" description="Low complexity" evidence="11">
    <location>
        <begin position="1347"/>
        <end position="1359"/>
    </location>
</feature>
<feature type="domain" description="C2H2-type" evidence="12">
    <location>
        <begin position="643"/>
        <end position="671"/>
    </location>
</feature>
<feature type="compositionally biased region" description="Basic residues" evidence="11">
    <location>
        <begin position="1185"/>
        <end position="1194"/>
    </location>
</feature>
<reference evidence="13" key="1">
    <citation type="submission" date="2022-12" db="EMBL/GenBank/DDBJ databases">
        <title>Genome assemblies of Blomia tropicalis.</title>
        <authorList>
            <person name="Cui Y."/>
        </authorList>
    </citation>
    <scope>NUCLEOTIDE SEQUENCE</scope>
    <source>
        <tissue evidence="13">Adult mites</tissue>
    </source>
</reference>
<feature type="domain" description="C2H2-type" evidence="12">
    <location>
        <begin position="1761"/>
        <end position="1784"/>
    </location>
</feature>
<dbReference type="PROSITE" id="PS50157">
    <property type="entry name" value="ZINC_FINGER_C2H2_2"/>
    <property type="match status" value="15"/>
</dbReference>
<feature type="compositionally biased region" description="Basic and acidic residues" evidence="11">
    <location>
        <begin position="1195"/>
        <end position="1207"/>
    </location>
</feature>
<evidence type="ECO:0000256" key="2">
    <source>
        <dbReference type="ARBA" id="ARBA00022723"/>
    </source>
</evidence>
<dbReference type="GO" id="GO:0001228">
    <property type="term" value="F:DNA-binding transcription activator activity, RNA polymerase II-specific"/>
    <property type="evidence" value="ECO:0007669"/>
    <property type="project" value="TreeGrafter"/>
</dbReference>
<feature type="compositionally biased region" description="Low complexity" evidence="11">
    <location>
        <begin position="1259"/>
        <end position="1271"/>
    </location>
</feature>
<feature type="compositionally biased region" description="Polar residues" evidence="11">
    <location>
        <begin position="448"/>
        <end position="467"/>
    </location>
</feature>
<feature type="domain" description="C2H2-type" evidence="12">
    <location>
        <begin position="530"/>
        <end position="557"/>
    </location>
</feature>
<dbReference type="FunFam" id="3.30.160.60:FF:000446">
    <property type="entry name" value="Zinc finger protein"/>
    <property type="match status" value="1"/>
</dbReference>
<feature type="domain" description="C2H2-type" evidence="12">
    <location>
        <begin position="586"/>
        <end position="614"/>
    </location>
</feature>
<comment type="caution">
    <text evidence="13">The sequence shown here is derived from an EMBL/GenBank/DDBJ whole genome shotgun (WGS) entry which is preliminary data.</text>
</comment>
<organism evidence="13 14">
    <name type="scientific">Blomia tropicalis</name>
    <name type="common">Mite</name>
    <dbReference type="NCBI Taxonomy" id="40697"/>
    <lineage>
        <taxon>Eukaryota</taxon>
        <taxon>Metazoa</taxon>
        <taxon>Ecdysozoa</taxon>
        <taxon>Arthropoda</taxon>
        <taxon>Chelicerata</taxon>
        <taxon>Arachnida</taxon>
        <taxon>Acari</taxon>
        <taxon>Acariformes</taxon>
        <taxon>Sarcoptiformes</taxon>
        <taxon>Astigmata</taxon>
        <taxon>Glycyphagoidea</taxon>
        <taxon>Echimyopodidae</taxon>
        <taxon>Blomia</taxon>
    </lineage>
</organism>
<evidence type="ECO:0000313" key="14">
    <source>
        <dbReference type="Proteomes" id="UP001142055"/>
    </source>
</evidence>
<feature type="domain" description="C2H2-type" evidence="12">
    <location>
        <begin position="1733"/>
        <end position="1760"/>
    </location>
</feature>
<feature type="compositionally biased region" description="Acidic residues" evidence="11">
    <location>
        <begin position="469"/>
        <end position="481"/>
    </location>
</feature>